<keyword evidence="2" id="KW-1133">Transmembrane helix</keyword>
<organism evidence="3 4">
    <name type="scientific">Plantactinospora solaniradicis</name>
    <dbReference type="NCBI Taxonomy" id="1723736"/>
    <lineage>
        <taxon>Bacteria</taxon>
        <taxon>Bacillati</taxon>
        <taxon>Actinomycetota</taxon>
        <taxon>Actinomycetes</taxon>
        <taxon>Micromonosporales</taxon>
        <taxon>Micromonosporaceae</taxon>
        <taxon>Plantactinospora</taxon>
    </lineage>
</organism>
<name>A0ABW1K9J4_9ACTN</name>
<gene>
    <name evidence="3" type="ORF">ACFP2T_19825</name>
</gene>
<keyword evidence="4" id="KW-1185">Reference proteome</keyword>
<evidence type="ECO:0000313" key="3">
    <source>
        <dbReference type="EMBL" id="MFC6018445.1"/>
    </source>
</evidence>
<accession>A0ABW1K9J4</accession>
<feature type="transmembrane region" description="Helical" evidence="2">
    <location>
        <begin position="7"/>
        <end position="25"/>
    </location>
</feature>
<sequence>MTAASSLFILGCVITFLITYGNGHFMAEPGQLARCAAIVAILVLVAIRLPKADRRTSRPDGWVPDPWLLFAITMVADVVFRPTEPSPQAPESSGPPPRHPSWWPFRSTMASRGTAASGLALTAMCRRPYG</sequence>
<evidence type="ECO:0000256" key="1">
    <source>
        <dbReference type="SAM" id="MobiDB-lite"/>
    </source>
</evidence>
<feature type="compositionally biased region" description="Pro residues" evidence="1">
    <location>
        <begin position="84"/>
        <end position="99"/>
    </location>
</feature>
<evidence type="ECO:0000313" key="4">
    <source>
        <dbReference type="Proteomes" id="UP001596203"/>
    </source>
</evidence>
<keyword evidence="2" id="KW-0472">Membrane</keyword>
<feature type="transmembrane region" description="Helical" evidence="2">
    <location>
        <begin position="31"/>
        <end position="49"/>
    </location>
</feature>
<protein>
    <submittedName>
        <fullName evidence="3">Uncharacterized protein</fullName>
    </submittedName>
</protein>
<evidence type="ECO:0000256" key="2">
    <source>
        <dbReference type="SAM" id="Phobius"/>
    </source>
</evidence>
<dbReference type="RefSeq" id="WP_377423950.1">
    <property type="nucleotide sequence ID" value="NZ_JBHSPR010000017.1"/>
</dbReference>
<dbReference type="Proteomes" id="UP001596203">
    <property type="component" value="Unassembled WGS sequence"/>
</dbReference>
<proteinExistence type="predicted"/>
<feature type="region of interest" description="Disordered" evidence="1">
    <location>
        <begin position="82"/>
        <end position="106"/>
    </location>
</feature>
<reference evidence="4" key="1">
    <citation type="journal article" date="2019" name="Int. J. Syst. Evol. Microbiol.">
        <title>The Global Catalogue of Microorganisms (GCM) 10K type strain sequencing project: providing services to taxonomists for standard genome sequencing and annotation.</title>
        <authorList>
            <consortium name="The Broad Institute Genomics Platform"/>
            <consortium name="The Broad Institute Genome Sequencing Center for Infectious Disease"/>
            <person name="Wu L."/>
            <person name="Ma J."/>
        </authorList>
    </citation>
    <scope>NUCLEOTIDE SEQUENCE [LARGE SCALE GENOMIC DNA]</scope>
    <source>
        <strain evidence="4">ZS-35-S2</strain>
    </source>
</reference>
<comment type="caution">
    <text evidence="3">The sequence shown here is derived from an EMBL/GenBank/DDBJ whole genome shotgun (WGS) entry which is preliminary data.</text>
</comment>
<dbReference type="EMBL" id="JBHSPR010000017">
    <property type="protein sequence ID" value="MFC6018445.1"/>
    <property type="molecule type" value="Genomic_DNA"/>
</dbReference>
<keyword evidence="2" id="KW-0812">Transmembrane</keyword>